<accession>J9DFB7</accession>
<proteinExistence type="predicted"/>
<protein>
    <recommendedName>
        <fullName evidence="4">NIPSNAP domain-containing protein</fullName>
    </recommendedName>
</protein>
<evidence type="ECO:0008006" key="4">
    <source>
        <dbReference type="Google" id="ProtNLM"/>
    </source>
</evidence>
<name>J9DFB7_9PROT</name>
<gene>
    <name evidence="2" type="ORF">IMCC14465_16860</name>
</gene>
<evidence type="ECO:0000313" key="3">
    <source>
        <dbReference type="Proteomes" id="UP000004836"/>
    </source>
</evidence>
<reference evidence="2 3" key="1">
    <citation type="journal article" date="2012" name="J. Bacteriol.">
        <title>Genome Sequence of Strain IMCC14465, Isolated from the East Sea, Belonging to the PS1 Clade of Alphaproteobacteria.</title>
        <authorList>
            <person name="Yang S.J."/>
            <person name="Kang I."/>
            <person name="Cho J.C."/>
        </authorList>
    </citation>
    <scope>NUCLEOTIDE SEQUENCE [LARGE SCALE GENOMIC DNA]</scope>
    <source>
        <strain evidence="2 3">IMCC14465</strain>
    </source>
</reference>
<keyword evidence="3" id="KW-1185">Reference proteome</keyword>
<keyword evidence="1" id="KW-0732">Signal</keyword>
<evidence type="ECO:0000313" key="2">
    <source>
        <dbReference type="EMBL" id="EJW20561.1"/>
    </source>
</evidence>
<dbReference type="AlphaFoldDB" id="J9DFB7"/>
<comment type="caution">
    <text evidence="2">The sequence shown here is derived from an EMBL/GenBank/DDBJ whole genome shotgun (WGS) entry which is preliminary data.</text>
</comment>
<evidence type="ECO:0000256" key="1">
    <source>
        <dbReference type="SAM" id="SignalP"/>
    </source>
</evidence>
<dbReference type="OrthoDB" id="9819590at2"/>
<organism evidence="2 3">
    <name type="scientific">alpha proteobacterium IMCC14465</name>
    <dbReference type="NCBI Taxonomy" id="1220535"/>
    <lineage>
        <taxon>Bacteria</taxon>
        <taxon>Pseudomonadati</taxon>
        <taxon>Pseudomonadota</taxon>
        <taxon>Alphaproteobacteria</taxon>
        <taxon>PS1 clade</taxon>
    </lineage>
</organism>
<dbReference type="Proteomes" id="UP000004836">
    <property type="component" value="Unassembled WGS sequence"/>
</dbReference>
<dbReference type="EMBL" id="ALYF01000008">
    <property type="protein sequence ID" value="EJW20561.1"/>
    <property type="molecule type" value="Genomic_DNA"/>
</dbReference>
<feature type="chain" id="PRO_5003822928" description="NIPSNAP domain-containing protein" evidence="1">
    <location>
        <begin position="22"/>
        <end position="242"/>
    </location>
</feature>
<dbReference type="PATRIC" id="fig|1220535.3.peg.1678"/>
<feature type="signal peptide" evidence="1">
    <location>
        <begin position="1"/>
        <end position="21"/>
    </location>
</feature>
<sequence length="242" mass="26719">MRSFFFLIGLLVMTASANAQAVWLSYSYAVAPENEPAFAATIDQFTKTEAFKKFNGSMIFTLNAFNGANAETHGLQVIYKSMEDYEKLMGEIRNDPDFTAFRQGLSQNSTFENESLFQWVTGFGESPSTGNRAYLAQFNMVTDPMGYVGAIGANMSKPFMKDMPGGFDIWQVLVGGAPGLTHVVVYNYDALSDGFNFVNTSVKNPEFTKFIGSLNKFRKPLGQTATYGLATYGPMTPADMRQ</sequence>